<dbReference type="EMBL" id="JAGFBR010000018">
    <property type="protein sequence ID" value="KAH0449491.1"/>
    <property type="molecule type" value="Genomic_DNA"/>
</dbReference>
<accession>A0AAV7FZH7</accession>
<evidence type="ECO:0000313" key="2">
    <source>
        <dbReference type="Proteomes" id="UP000775213"/>
    </source>
</evidence>
<protein>
    <submittedName>
        <fullName evidence="1">Uncharacterized protein</fullName>
    </submittedName>
</protein>
<dbReference type="AlphaFoldDB" id="A0AAV7FZH7"/>
<evidence type="ECO:0000313" key="1">
    <source>
        <dbReference type="EMBL" id="KAH0449491.1"/>
    </source>
</evidence>
<comment type="caution">
    <text evidence="1">The sequence shown here is derived from an EMBL/GenBank/DDBJ whole genome shotgun (WGS) entry which is preliminary data.</text>
</comment>
<sequence>MRMPNDMINYNICLDERKPTCPISLNSVINKRCRFNCCNVMMTEASASHHSKLAPQRFKVLSIKYNLILQLITLETLISDSWDKGYSLLNDSIESKNGQLKRRLDERAHKVESDGSAIETCICCHLGRNFTASGEMSHNEGQITED</sequence>
<proteinExistence type="predicted"/>
<name>A0AAV7FZH7_DENCH</name>
<organism evidence="1 2">
    <name type="scientific">Dendrobium chrysotoxum</name>
    <name type="common">Orchid</name>
    <dbReference type="NCBI Taxonomy" id="161865"/>
    <lineage>
        <taxon>Eukaryota</taxon>
        <taxon>Viridiplantae</taxon>
        <taxon>Streptophyta</taxon>
        <taxon>Embryophyta</taxon>
        <taxon>Tracheophyta</taxon>
        <taxon>Spermatophyta</taxon>
        <taxon>Magnoliopsida</taxon>
        <taxon>Liliopsida</taxon>
        <taxon>Asparagales</taxon>
        <taxon>Orchidaceae</taxon>
        <taxon>Epidendroideae</taxon>
        <taxon>Malaxideae</taxon>
        <taxon>Dendrobiinae</taxon>
        <taxon>Dendrobium</taxon>
    </lineage>
</organism>
<keyword evidence="2" id="KW-1185">Reference proteome</keyword>
<dbReference type="Proteomes" id="UP000775213">
    <property type="component" value="Unassembled WGS sequence"/>
</dbReference>
<reference evidence="1 2" key="1">
    <citation type="journal article" date="2021" name="Hortic Res">
        <title>Chromosome-scale assembly of the Dendrobium chrysotoxum genome enhances the understanding of orchid evolution.</title>
        <authorList>
            <person name="Zhang Y."/>
            <person name="Zhang G.Q."/>
            <person name="Zhang D."/>
            <person name="Liu X.D."/>
            <person name="Xu X.Y."/>
            <person name="Sun W.H."/>
            <person name="Yu X."/>
            <person name="Zhu X."/>
            <person name="Wang Z.W."/>
            <person name="Zhao X."/>
            <person name="Zhong W.Y."/>
            <person name="Chen H."/>
            <person name="Yin W.L."/>
            <person name="Huang T."/>
            <person name="Niu S.C."/>
            <person name="Liu Z.J."/>
        </authorList>
    </citation>
    <scope>NUCLEOTIDE SEQUENCE [LARGE SCALE GENOMIC DNA]</scope>
    <source>
        <strain evidence="1">Lindl</strain>
    </source>
</reference>
<gene>
    <name evidence="1" type="ORF">IEQ34_020183</name>
</gene>